<comment type="caution">
    <text evidence="2">The sequence shown here is derived from an EMBL/GenBank/DDBJ whole genome shotgun (WGS) entry which is preliminary data.</text>
</comment>
<name>A0A372JHT8_9ACTN</name>
<feature type="non-terminal residue" evidence="2">
    <location>
        <position position="1"/>
    </location>
</feature>
<dbReference type="AlphaFoldDB" id="A0A372JHT8"/>
<dbReference type="Proteomes" id="UP000261811">
    <property type="component" value="Unassembled WGS sequence"/>
</dbReference>
<sequence length="232" mass="25086">ELPGERARADDLDRRLAAAQRRDHLDGLIERAEDAHRAAVDTAQNARDRHQDLQQARLAGMAAVLAAELLPGEPCRVCGATEHPAPAAASADIPDEDAVERAREEFEAAQHRREQAARYLDGLRVERDAKLEIAGEEPAADIAAERDAALVRVAELDSAAAEVDRLDAELRRAEAEGEEKRAEAERVAASLQSSDAHDAALADEHARHSADLAAACGDDPSLEARVDRLDRE</sequence>
<feature type="compositionally biased region" description="Basic and acidic residues" evidence="1">
    <location>
        <begin position="173"/>
        <end position="186"/>
    </location>
</feature>
<organism evidence="2 3">
    <name type="scientific">Actinomadura logoneensis</name>
    <dbReference type="NCBI Taxonomy" id="2293572"/>
    <lineage>
        <taxon>Bacteria</taxon>
        <taxon>Bacillati</taxon>
        <taxon>Actinomycetota</taxon>
        <taxon>Actinomycetes</taxon>
        <taxon>Streptosporangiales</taxon>
        <taxon>Thermomonosporaceae</taxon>
        <taxon>Actinomadura</taxon>
    </lineage>
</organism>
<evidence type="ECO:0000313" key="2">
    <source>
        <dbReference type="EMBL" id="RFU39356.1"/>
    </source>
</evidence>
<feature type="compositionally biased region" description="Basic and acidic residues" evidence="1">
    <location>
        <begin position="195"/>
        <end position="210"/>
    </location>
</feature>
<evidence type="ECO:0000313" key="3">
    <source>
        <dbReference type="Proteomes" id="UP000261811"/>
    </source>
</evidence>
<reference evidence="2 3" key="1">
    <citation type="submission" date="2018-08" db="EMBL/GenBank/DDBJ databases">
        <title>Actinomadura jelena sp. nov., a novel Actinomycete isolated from soil in Chad.</title>
        <authorList>
            <person name="Shi L."/>
        </authorList>
    </citation>
    <scope>NUCLEOTIDE SEQUENCE [LARGE SCALE GENOMIC DNA]</scope>
    <source>
        <strain evidence="2 3">NEAU-G17</strain>
    </source>
</reference>
<evidence type="ECO:0000256" key="1">
    <source>
        <dbReference type="SAM" id="MobiDB-lite"/>
    </source>
</evidence>
<keyword evidence="3" id="KW-1185">Reference proteome</keyword>
<dbReference type="EMBL" id="QURH01000382">
    <property type="protein sequence ID" value="RFU39356.1"/>
    <property type="molecule type" value="Genomic_DNA"/>
</dbReference>
<protein>
    <submittedName>
        <fullName evidence="2">SMC family ATPase</fullName>
    </submittedName>
</protein>
<accession>A0A372JHT8</accession>
<proteinExistence type="predicted"/>
<gene>
    <name evidence="2" type="ORF">DZF91_22835</name>
</gene>
<feature type="non-terminal residue" evidence="2">
    <location>
        <position position="232"/>
    </location>
</feature>
<feature type="compositionally biased region" description="Basic and acidic residues" evidence="1">
    <location>
        <begin position="222"/>
        <end position="232"/>
    </location>
</feature>
<feature type="region of interest" description="Disordered" evidence="1">
    <location>
        <begin position="173"/>
        <end position="232"/>
    </location>
</feature>